<evidence type="ECO:0000259" key="13">
    <source>
        <dbReference type="PROSITE" id="PS50035"/>
    </source>
</evidence>
<evidence type="ECO:0000256" key="1">
    <source>
        <dbReference type="ARBA" id="ARBA00004651"/>
    </source>
</evidence>
<keyword evidence="7 12" id="KW-1133">Transmembrane helix</keyword>
<dbReference type="PANTHER" id="PTHR21248:SF22">
    <property type="entry name" value="PHOSPHOLIPASE D"/>
    <property type="match status" value="1"/>
</dbReference>
<gene>
    <name evidence="14" type="ORF">UFOPK3564_02707</name>
</gene>
<accession>A0A6J7J122</accession>
<evidence type="ECO:0000256" key="8">
    <source>
        <dbReference type="ARBA" id="ARBA00023098"/>
    </source>
</evidence>
<evidence type="ECO:0000256" key="10">
    <source>
        <dbReference type="ARBA" id="ARBA00023209"/>
    </source>
</evidence>
<evidence type="ECO:0000256" key="9">
    <source>
        <dbReference type="ARBA" id="ARBA00023136"/>
    </source>
</evidence>
<name>A0A6J7J122_9ZZZZ</name>
<dbReference type="NCBIfam" id="TIGR04265">
    <property type="entry name" value="bac_cardiolipin"/>
    <property type="match status" value="1"/>
</dbReference>
<proteinExistence type="predicted"/>
<dbReference type="InterPro" id="IPR027379">
    <property type="entry name" value="CLS_N"/>
</dbReference>
<keyword evidence="3" id="KW-0444">Lipid biosynthesis</keyword>
<evidence type="ECO:0000256" key="3">
    <source>
        <dbReference type="ARBA" id="ARBA00022516"/>
    </source>
</evidence>
<keyword evidence="9 12" id="KW-0472">Membrane</keyword>
<dbReference type="PROSITE" id="PS50035">
    <property type="entry name" value="PLD"/>
    <property type="match status" value="2"/>
</dbReference>
<evidence type="ECO:0000256" key="6">
    <source>
        <dbReference type="ARBA" id="ARBA00022737"/>
    </source>
</evidence>
<dbReference type="PANTHER" id="PTHR21248">
    <property type="entry name" value="CARDIOLIPIN SYNTHASE"/>
    <property type="match status" value="1"/>
</dbReference>
<protein>
    <submittedName>
        <fullName evidence="14">Unannotated protein</fullName>
    </submittedName>
</protein>
<dbReference type="SUPFAM" id="SSF56024">
    <property type="entry name" value="Phospholipase D/nuclease"/>
    <property type="match status" value="2"/>
</dbReference>
<sequence length="487" mass="54726">MDLTWLLLHSTLALDLLGLAVRVVAIVVVPVNRRPTSAMAWLMAIFLIPYLGVIAFLLIGNPKLPAHRRRKQREVNQMILERTKGMEDVPEDDPGPAWLQSVVRLNRNLGAMPLVTGNHAHLIEDYEGSLQAMTDAIDGASTYVHCEFYILSSDATTAPFFDALERAVERGVAVKVLFDHIGSLRTPKYRRTLRHLRRIGVEWHPMLPVQPYRGRYQRPDLRNHRKLLVVDGDVAFVGSQNLIDRSYDKRSNRRRGLQWQELMVRFEGPIVGGVNALFVTDWFSETDEELAGEIGPVDPREALTSLECQVVPSGPGFDGENNLKLFNALLYNAAERISITSPYFVPDESLLEAVTTAAQRGVHVELFVSEIGDQPLVFHAQRSYYEALLRAGIRIWQYPAPYILHAKHLTVDDDIAVIGSSNMDMRSFGLNMELSVLVHGETFASELRAVEDHYRSISTELTLEAHLGRNPVAKVVDNLARLTSALQ</sequence>
<evidence type="ECO:0000256" key="4">
    <source>
        <dbReference type="ARBA" id="ARBA00022679"/>
    </source>
</evidence>
<evidence type="ECO:0000256" key="5">
    <source>
        <dbReference type="ARBA" id="ARBA00022692"/>
    </source>
</evidence>
<feature type="domain" description="PLD phosphodiesterase" evidence="13">
    <location>
        <begin position="219"/>
        <end position="246"/>
    </location>
</feature>
<dbReference type="EMBL" id="CAFBMK010000209">
    <property type="protein sequence ID" value="CAB4937068.1"/>
    <property type="molecule type" value="Genomic_DNA"/>
</dbReference>
<keyword evidence="4" id="KW-0808">Transferase</keyword>
<dbReference type="AlphaFoldDB" id="A0A6J7J122"/>
<keyword evidence="6" id="KW-0677">Repeat</keyword>
<dbReference type="GO" id="GO:0008808">
    <property type="term" value="F:cardiolipin synthase activity"/>
    <property type="evidence" value="ECO:0007669"/>
    <property type="project" value="InterPro"/>
</dbReference>
<dbReference type="Pfam" id="PF13396">
    <property type="entry name" value="PLDc_N"/>
    <property type="match status" value="1"/>
</dbReference>
<keyword evidence="11" id="KW-1208">Phospholipid metabolism</keyword>
<dbReference type="InterPro" id="IPR022924">
    <property type="entry name" value="Cardiolipin_synthase"/>
</dbReference>
<dbReference type="Pfam" id="PF13091">
    <property type="entry name" value="PLDc_2"/>
    <property type="match status" value="2"/>
</dbReference>
<organism evidence="14">
    <name type="scientific">freshwater metagenome</name>
    <dbReference type="NCBI Taxonomy" id="449393"/>
    <lineage>
        <taxon>unclassified sequences</taxon>
        <taxon>metagenomes</taxon>
        <taxon>ecological metagenomes</taxon>
    </lineage>
</organism>
<evidence type="ECO:0000256" key="11">
    <source>
        <dbReference type="ARBA" id="ARBA00023264"/>
    </source>
</evidence>
<evidence type="ECO:0000256" key="2">
    <source>
        <dbReference type="ARBA" id="ARBA00022475"/>
    </source>
</evidence>
<reference evidence="14" key="1">
    <citation type="submission" date="2020-05" db="EMBL/GenBank/DDBJ databases">
        <authorList>
            <person name="Chiriac C."/>
            <person name="Salcher M."/>
            <person name="Ghai R."/>
            <person name="Kavagutti S V."/>
        </authorList>
    </citation>
    <scope>NUCLEOTIDE SEQUENCE</scope>
</reference>
<evidence type="ECO:0000256" key="12">
    <source>
        <dbReference type="SAM" id="Phobius"/>
    </source>
</evidence>
<keyword evidence="5 12" id="KW-0812">Transmembrane</keyword>
<dbReference type="SMART" id="SM00155">
    <property type="entry name" value="PLDc"/>
    <property type="match status" value="2"/>
</dbReference>
<dbReference type="GO" id="GO:0032049">
    <property type="term" value="P:cardiolipin biosynthetic process"/>
    <property type="evidence" value="ECO:0007669"/>
    <property type="project" value="InterPro"/>
</dbReference>
<evidence type="ECO:0000256" key="7">
    <source>
        <dbReference type="ARBA" id="ARBA00022989"/>
    </source>
</evidence>
<dbReference type="InterPro" id="IPR025202">
    <property type="entry name" value="PLD-like_dom"/>
</dbReference>
<keyword evidence="10" id="KW-0594">Phospholipid biosynthesis</keyword>
<evidence type="ECO:0000313" key="14">
    <source>
        <dbReference type="EMBL" id="CAB4937068.1"/>
    </source>
</evidence>
<dbReference type="Gene3D" id="3.30.870.10">
    <property type="entry name" value="Endonuclease Chain A"/>
    <property type="match status" value="2"/>
</dbReference>
<dbReference type="GO" id="GO:0005886">
    <property type="term" value="C:plasma membrane"/>
    <property type="evidence" value="ECO:0007669"/>
    <property type="project" value="UniProtKB-SubCell"/>
</dbReference>
<keyword evidence="2" id="KW-1003">Cell membrane</keyword>
<keyword evidence="8" id="KW-0443">Lipid metabolism</keyword>
<comment type="subcellular location">
    <subcellularLocation>
        <location evidence="1">Cell membrane</location>
        <topology evidence="1">Multi-pass membrane protein</topology>
    </subcellularLocation>
</comment>
<feature type="transmembrane region" description="Helical" evidence="12">
    <location>
        <begin position="38"/>
        <end position="60"/>
    </location>
</feature>
<feature type="domain" description="PLD phosphodiesterase" evidence="13">
    <location>
        <begin position="400"/>
        <end position="427"/>
    </location>
</feature>
<dbReference type="InterPro" id="IPR001736">
    <property type="entry name" value="PLipase_D/transphosphatidylase"/>
</dbReference>